<proteinExistence type="inferred from homology"/>
<keyword evidence="15" id="KW-1185">Reference proteome</keyword>
<sequence length="801" mass="92903">MFIDKEAFKNDFKKKIINMYAEDIEECSPSHKYFALASLIRDYTSENWLNTNKKYTNNKEKQIYYFSMEFLIGRLLHSNLLNLGIRDACKEALSDLKIDLDELEEIENDAGLGNGGLGRLAACFLDSMASLGIAGHGNGIRYTYGLFEQQIENGYQVEVPDNWLKEGNMWEVRKENKAVKVNFGGKVMPTMENGKLKFLQQDCETILAVPYDTPIIGYDNSTVNTLRLWSAEPLNKDFDFESFSRGEYSKATEYKTLIESISQVLYPDDSRQEGKILRLKQQYFFVSAGLQSILRRYKKLGEPINNFHKYIAIHINDTHPSLAVAELMRLLIDEENLAWDEAWYITTNTIAYTNHTILSEALEKWPIDIFKTLLPRIYMIVEEINRRFTDEVRERYKDENKVNNMAIIGNGQIRMAHLAIVGSHSVNGVAKLHTELLKYQELKDFNEFYPNKFNNKTNGITHRRWLLQANPKLSNLINETIGDSWIKEPNNLILLKPFAEDYYFRKKFEKIKLENKIAFSNYAKSTYGMDIDPNSIFDVQVKRLHAYKRQILNLFNIMDLYRRLKENPNLDIVPRTFFFGAKAAPSYYLAKKTIKLINTVAYKINNDTEIHGKIKVFFLPNYSVSLAEKIIPCAQVSEQISTATKEASGTGNMKFMMNGALTLATLDGANIEIKDAVGDENIVIFGIRKEEVLDYIKNKNYNSYEFYNNDFRLKYILDSLINGSLGVPSNEFIDIHNSLLKNNDEFFVLRDFSSYVEAQNKVDYLYRNRDNWNRMCINNVAHSGIFSSDNTIKRYYEDIWK</sequence>
<dbReference type="AlphaFoldDB" id="A0A2T0B8K9"/>
<keyword evidence="9 12" id="KW-0663">Pyridoxal phosphate</keyword>
<evidence type="ECO:0000256" key="13">
    <source>
        <dbReference type="RuleBase" id="RU000587"/>
    </source>
</evidence>
<comment type="function">
    <text evidence="13">Allosteric enzyme that catalyzes the rate-limiting step in glycogen catabolism, the phosphorolytic cleavage of glycogen to produce glucose-1-phosphate, and plays a central role in maintaining cellular and organismal glucose homeostasis.</text>
</comment>
<dbReference type="PANTHER" id="PTHR11468:SF3">
    <property type="entry name" value="GLYCOGEN PHOSPHORYLASE, LIVER FORM"/>
    <property type="match status" value="1"/>
</dbReference>
<dbReference type="GO" id="GO:0005980">
    <property type="term" value="P:glycogen catabolic process"/>
    <property type="evidence" value="ECO:0007669"/>
    <property type="project" value="TreeGrafter"/>
</dbReference>
<comment type="similarity">
    <text evidence="4 13">Belongs to the glycogen phosphorylase family.</text>
</comment>
<dbReference type="InterPro" id="IPR000811">
    <property type="entry name" value="Glyco_trans_35"/>
</dbReference>
<dbReference type="InterPro" id="IPR011833">
    <property type="entry name" value="Glycg_phsphrylas"/>
</dbReference>
<comment type="function">
    <text evidence="11">Phosphorylase is an important allosteric enzyme in carbohydrate metabolism. Enzymes from different sources differ in their regulatory mechanisms and in their natural substrates. However, all known phosphorylases share catalytic and structural properties.</text>
</comment>
<dbReference type="RefSeq" id="WP_106062698.1">
    <property type="nucleotide sequence ID" value="NZ_PVXO01000009.1"/>
</dbReference>
<dbReference type="EC" id="2.4.1.1" evidence="13"/>
<evidence type="ECO:0000256" key="4">
    <source>
        <dbReference type="ARBA" id="ARBA00006047"/>
    </source>
</evidence>
<dbReference type="InterPro" id="IPR035090">
    <property type="entry name" value="Pyridoxal_P_attach_site"/>
</dbReference>
<dbReference type="CDD" id="cd04300">
    <property type="entry name" value="GT35_Glycogen_Phosphorylase"/>
    <property type="match status" value="1"/>
</dbReference>
<reference evidence="14 15" key="1">
    <citation type="submission" date="2018-03" db="EMBL/GenBank/DDBJ databases">
        <title>Genome sequence of Clostridium liquoris DSM 100320.</title>
        <authorList>
            <person name="Poehlein A."/>
            <person name="Daniel R."/>
        </authorList>
    </citation>
    <scope>NUCLEOTIDE SEQUENCE [LARGE SCALE GENOMIC DNA]</scope>
    <source>
        <strain evidence="14 15">DSM 100320</strain>
    </source>
</reference>
<evidence type="ECO:0000256" key="1">
    <source>
        <dbReference type="ARBA" id="ARBA00001275"/>
    </source>
</evidence>
<gene>
    <name evidence="14" type="primary">glgP</name>
    <name evidence="14" type="ORF">CLLI_05210</name>
</gene>
<comment type="subcellular location">
    <subcellularLocation>
        <location evidence="3">Cytoplasm</location>
    </subcellularLocation>
</comment>
<dbReference type="SUPFAM" id="SSF53756">
    <property type="entry name" value="UDP-Glycosyltransferase/glycogen phosphorylase"/>
    <property type="match status" value="1"/>
</dbReference>
<dbReference type="GO" id="GO:0008184">
    <property type="term" value="F:glycogen phosphorylase activity"/>
    <property type="evidence" value="ECO:0007669"/>
    <property type="project" value="InterPro"/>
</dbReference>
<dbReference type="FunFam" id="3.40.50.2000:FF:000153">
    <property type="entry name" value="Alpha-1,4 glucan phosphorylase"/>
    <property type="match status" value="1"/>
</dbReference>
<dbReference type="Proteomes" id="UP000239706">
    <property type="component" value="Unassembled WGS sequence"/>
</dbReference>
<evidence type="ECO:0000256" key="2">
    <source>
        <dbReference type="ARBA" id="ARBA00001933"/>
    </source>
</evidence>
<protein>
    <recommendedName>
        <fullName evidence="13">Alpha-1,4 glucan phosphorylase</fullName>
        <ecNumber evidence="13">2.4.1.1</ecNumber>
    </recommendedName>
</protein>
<comment type="catalytic activity">
    <reaction evidence="1 13">
        <text>[(1-&gt;4)-alpha-D-glucosyl](n) + phosphate = [(1-&gt;4)-alpha-D-glucosyl](n-1) + alpha-D-glucose 1-phosphate</text>
        <dbReference type="Rhea" id="RHEA:41732"/>
        <dbReference type="Rhea" id="RHEA-COMP:9584"/>
        <dbReference type="Rhea" id="RHEA-COMP:9586"/>
        <dbReference type="ChEBI" id="CHEBI:15444"/>
        <dbReference type="ChEBI" id="CHEBI:43474"/>
        <dbReference type="ChEBI" id="CHEBI:58601"/>
        <dbReference type="EC" id="2.4.1.1"/>
    </reaction>
</comment>
<dbReference type="PIRSF" id="PIRSF000460">
    <property type="entry name" value="Pprylas_GlgP"/>
    <property type="match status" value="1"/>
</dbReference>
<dbReference type="FunFam" id="3.40.50.2000:FF:000003">
    <property type="entry name" value="Alpha-1,4 glucan phosphorylase"/>
    <property type="match status" value="1"/>
</dbReference>
<keyword evidence="10 13" id="KW-0119">Carbohydrate metabolism</keyword>
<dbReference type="GO" id="GO:0030170">
    <property type="term" value="F:pyridoxal phosphate binding"/>
    <property type="evidence" value="ECO:0007669"/>
    <property type="project" value="InterPro"/>
</dbReference>
<dbReference type="Pfam" id="PF00343">
    <property type="entry name" value="Phosphorylase"/>
    <property type="match status" value="1"/>
</dbReference>
<organism evidence="14 15">
    <name type="scientific">Clostridium liquoris</name>
    <dbReference type="NCBI Taxonomy" id="1289519"/>
    <lineage>
        <taxon>Bacteria</taxon>
        <taxon>Bacillati</taxon>
        <taxon>Bacillota</taxon>
        <taxon>Clostridia</taxon>
        <taxon>Eubacteriales</taxon>
        <taxon>Clostridiaceae</taxon>
        <taxon>Clostridium</taxon>
    </lineage>
</organism>
<evidence type="ECO:0000256" key="12">
    <source>
        <dbReference type="PIRSR" id="PIRSR000460-1"/>
    </source>
</evidence>
<keyword evidence="8 13" id="KW-0808">Transferase</keyword>
<evidence type="ECO:0000256" key="9">
    <source>
        <dbReference type="ARBA" id="ARBA00022898"/>
    </source>
</evidence>
<evidence type="ECO:0000256" key="5">
    <source>
        <dbReference type="ARBA" id="ARBA00022490"/>
    </source>
</evidence>
<evidence type="ECO:0000313" key="15">
    <source>
        <dbReference type="Proteomes" id="UP000239706"/>
    </source>
</evidence>
<evidence type="ECO:0000256" key="6">
    <source>
        <dbReference type="ARBA" id="ARBA00022533"/>
    </source>
</evidence>
<dbReference type="Gene3D" id="3.40.50.2000">
    <property type="entry name" value="Glycogen Phosphorylase B"/>
    <property type="match status" value="2"/>
</dbReference>
<dbReference type="EMBL" id="PVXO01000009">
    <property type="protein sequence ID" value="PRR80137.1"/>
    <property type="molecule type" value="Genomic_DNA"/>
</dbReference>
<evidence type="ECO:0000256" key="7">
    <source>
        <dbReference type="ARBA" id="ARBA00022676"/>
    </source>
</evidence>
<feature type="modified residue" description="N6-(pyridoxal phosphate)lysine" evidence="12">
    <location>
        <position position="654"/>
    </location>
</feature>
<keyword evidence="6" id="KW-0021">Allosteric enzyme</keyword>
<evidence type="ECO:0000256" key="8">
    <source>
        <dbReference type="ARBA" id="ARBA00022679"/>
    </source>
</evidence>
<evidence type="ECO:0000256" key="11">
    <source>
        <dbReference type="ARBA" id="ARBA00025174"/>
    </source>
</evidence>
<dbReference type="GO" id="GO:0005737">
    <property type="term" value="C:cytoplasm"/>
    <property type="evidence" value="ECO:0007669"/>
    <property type="project" value="UniProtKB-SubCell"/>
</dbReference>
<dbReference type="PANTHER" id="PTHR11468">
    <property type="entry name" value="GLYCOGEN PHOSPHORYLASE"/>
    <property type="match status" value="1"/>
</dbReference>
<evidence type="ECO:0000256" key="10">
    <source>
        <dbReference type="ARBA" id="ARBA00023277"/>
    </source>
</evidence>
<comment type="caution">
    <text evidence="14">The sequence shown here is derived from an EMBL/GenBank/DDBJ whole genome shotgun (WGS) entry which is preliminary data.</text>
</comment>
<dbReference type="OrthoDB" id="9760804at2"/>
<evidence type="ECO:0000313" key="14">
    <source>
        <dbReference type="EMBL" id="PRR80137.1"/>
    </source>
</evidence>
<dbReference type="NCBIfam" id="TIGR02093">
    <property type="entry name" value="P_ylase"/>
    <property type="match status" value="1"/>
</dbReference>
<name>A0A2T0B8K9_9CLOT</name>
<accession>A0A2T0B8K9</accession>
<evidence type="ECO:0000256" key="3">
    <source>
        <dbReference type="ARBA" id="ARBA00004496"/>
    </source>
</evidence>
<keyword evidence="7 13" id="KW-0328">Glycosyltransferase</keyword>
<dbReference type="PROSITE" id="PS00102">
    <property type="entry name" value="PHOSPHORYLASE"/>
    <property type="match status" value="1"/>
</dbReference>
<keyword evidence="5" id="KW-0963">Cytoplasm</keyword>
<comment type="cofactor">
    <cofactor evidence="2 13">
        <name>pyridoxal 5'-phosphate</name>
        <dbReference type="ChEBI" id="CHEBI:597326"/>
    </cofactor>
</comment>